<comment type="caution">
    <text evidence="9">The sequence shown here is derived from an EMBL/GenBank/DDBJ whole genome shotgun (WGS) entry which is preliminary data.</text>
</comment>
<feature type="transmembrane region" description="Helical" evidence="7">
    <location>
        <begin position="26"/>
        <end position="55"/>
    </location>
</feature>
<name>A0ABS7CCZ1_9BACL</name>
<evidence type="ECO:0000259" key="8">
    <source>
        <dbReference type="PROSITE" id="PS50928"/>
    </source>
</evidence>
<comment type="similarity">
    <text evidence="7">Belongs to the binding-protein-dependent transport system permease family.</text>
</comment>
<evidence type="ECO:0000256" key="3">
    <source>
        <dbReference type="ARBA" id="ARBA00022475"/>
    </source>
</evidence>
<organism evidence="9 10">
    <name type="scientific">Paenibacillus sepulcri</name>
    <dbReference type="NCBI Taxonomy" id="359917"/>
    <lineage>
        <taxon>Bacteria</taxon>
        <taxon>Bacillati</taxon>
        <taxon>Bacillota</taxon>
        <taxon>Bacilli</taxon>
        <taxon>Bacillales</taxon>
        <taxon>Paenibacillaceae</taxon>
        <taxon>Paenibacillus</taxon>
    </lineage>
</organism>
<feature type="transmembrane region" description="Helical" evidence="7">
    <location>
        <begin position="157"/>
        <end position="179"/>
    </location>
</feature>
<dbReference type="EMBL" id="JAHZIK010001338">
    <property type="protein sequence ID" value="MBW7458773.1"/>
    <property type="molecule type" value="Genomic_DNA"/>
</dbReference>
<keyword evidence="2 7" id="KW-0813">Transport</keyword>
<evidence type="ECO:0000313" key="10">
    <source>
        <dbReference type="Proteomes" id="UP001519887"/>
    </source>
</evidence>
<evidence type="ECO:0000256" key="6">
    <source>
        <dbReference type="ARBA" id="ARBA00023136"/>
    </source>
</evidence>
<dbReference type="InterPro" id="IPR035906">
    <property type="entry name" value="MetI-like_sf"/>
</dbReference>
<reference evidence="9 10" key="1">
    <citation type="submission" date="2021-07" db="EMBL/GenBank/DDBJ databases">
        <title>Paenibacillus radiodurans sp. nov., isolated from the southeastern edge of Tengger Desert.</title>
        <authorList>
            <person name="Zhang G."/>
        </authorList>
    </citation>
    <scope>NUCLEOTIDE SEQUENCE [LARGE SCALE GENOMIC DNA]</scope>
    <source>
        <strain evidence="9 10">CCM 7311</strain>
    </source>
</reference>
<feature type="transmembrane region" description="Helical" evidence="7">
    <location>
        <begin position="185"/>
        <end position="205"/>
    </location>
</feature>
<dbReference type="CDD" id="cd06261">
    <property type="entry name" value="TM_PBP2"/>
    <property type="match status" value="1"/>
</dbReference>
<evidence type="ECO:0000256" key="1">
    <source>
        <dbReference type="ARBA" id="ARBA00004651"/>
    </source>
</evidence>
<dbReference type="Pfam" id="PF00528">
    <property type="entry name" value="BPD_transp_1"/>
    <property type="match status" value="1"/>
</dbReference>
<evidence type="ECO:0000256" key="2">
    <source>
        <dbReference type="ARBA" id="ARBA00022448"/>
    </source>
</evidence>
<dbReference type="PANTHER" id="PTHR43744:SF8">
    <property type="entry name" value="SN-GLYCEROL-3-PHOSPHATE TRANSPORT SYSTEM PERMEASE PROTEIN UGPE"/>
    <property type="match status" value="1"/>
</dbReference>
<gene>
    <name evidence="9" type="ORF">K0U00_32485</name>
</gene>
<evidence type="ECO:0000256" key="4">
    <source>
        <dbReference type="ARBA" id="ARBA00022692"/>
    </source>
</evidence>
<dbReference type="PANTHER" id="PTHR43744">
    <property type="entry name" value="ABC TRANSPORTER PERMEASE PROTEIN MG189-RELATED-RELATED"/>
    <property type="match status" value="1"/>
</dbReference>
<dbReference type="Proteomes" id="UP001519887">
    <property type="component" value="Unassembled WGS sequence"/>
</dbReference>
<accession>A0ABS7CCZ1</accession>
<protein>
    <submittedName>
        <fullName evidence="9">Carbohydrate ABC transporter permease</fullName>
    </submittedName>
</protein>
<keyword evidence="5 7" id="KW-1133">Transmembrane helix</keyword>
<keyword evidence="6 7" id="KW-0472">Membrane</keyword>
<dbReference type="InterPro" id="IPR000515">
    <property type="entry name" value="MetI-like"/>
</dbReference>
<keyword evidence="10" id="KW-1185">Reference proteome</keyword>
<sequence>MGKLEADPAGHRIIIIAGQKRWKRRIAVWAGGWGAMLRTILLASVVVAFMIPLLLTFTNSLMTENEISAHYSAISGGAAVLDDSSSGGDRFVGMQFIPDRITLSQYYTVLIEKPQFLFMFWNSLRIVVPIIAGQIAIASLAGYAFSRFRFRGREPLFFLYIVMMLMPFQVTLVPNYIVADRLGLLNSYSSIVLPGIFSAFGVFLLRQYMSSIPHAYAEAARVDGAGHWIIFRRVIVPM</sequence>
<feature type="transmembrane region" description="Helical" evidence="7">
    <location>
        <begin position="126"/>
        <end position="145"/>
    </location>
</feature>
<dbReference type="SUPFAM" id="SSF161098">
    <property type="entry name" value="MetI-like"/>
    <property type="match status" value="1"/>
</dbReference>
<dbReference type="PROSITE" id="PS50928">
    <property type="entry name" value="ABC_TM1"/>
    <property type="match status" value="1"/>
</dbReference>
<feature type="non-terminal residue" evidence="9">
    <location>
        <position position="238"/>
    </location>
</feature>
<proteinExistence type="inferred from homology"/>
<comment type="subcellular location">
    <subcellularLocation>
        <location evidence="1 7">Cell membrane</location>
        <topology evidence="1 7">Multi-pass membrane protein</topology>
    </subcellularLocation>
</comment>
<evidence type="ECO:0000256" key="7">
    <source>
        <dbReference type="RuleBase" id="RU363032"/>
    </source>
</evidence>
<feature type="domain" description="ABC transmembrane type-1" evidence="8">
    <location>
        <begin position="120"/>
        <end position="238"/>
    </location>
</feature>
<keyword evidence="3" id="KW-1003">Cell membrane</keyword>
<keyword evidence="4 7" id="KW-0812">Transmembrane</keyword>
<dbReference type="Gene3D" id="1.10.3720.10">
    <property type="entry name" value="MetI-like"/>
    <property type="match status" value="1"/>
</dbReference>
<evidence type="ECO:0000256" key="5">
    <source>
        <dbReference type="ARBA" id="ARBA00022989"/>
    </source>
</evidence>
<evidence type="ECO:0000313" key="9">
    <source>
        <dbReference type="EMBL" id="MBW7458773.1"/>
    </source>
</evidence>